<organism evidence="1 2">
    <name type="scientific">Myotis davidii</name>
    <name type="common">David's myotis</name>
    <dbReference type="NCBI Taxonomy" id="225400"/>
    <lineage>
        <taxon>Eukaryota</taxon>
        <taxon>Metazoa</taxon>
        <taxon>Chordata</taxon>
        <taxon>Craniata</taxon>
        <taxon>Vertebrata</taxon>
        <taxon>Euteleostomi</taxon>
        <taxon>Mammalia</taxon>
        <taxon>Eutheria</taxon>
        <taxon>Laurasiatheria</taxon>
        <taxon>Chiroptera</taxon>
        <taxon>Yangochiroptera</taxon>
        <taxon>Vespertilionidae</taxon>
        <taxon>Myotis</taxon>
    </lineage>
</organism>
<sequence length="54" mass="6012">MPLLWGLSHLVHPVAGEGVSRSLEGDLHRGPRIPHREVCVWAHTDFFSLCVPAQ</sequence>
<gene>
    <name evidence="1" type="ORF">MDA_GLEAN10000343</name>
</gene>
<reference evidence="2" key="1">
    <citation type="journal article" date="2013" name="Science">
        <title>Comparative analysis of bat genomes provides insight into the evolution of flight and immunity.</title>
        <authorList>
            <person name="Zhang G."/>
            <person name="Cowled C."/>
            <person name="Shi Z."/>
            <person name="Huang Z."/>
            <person name="Bishop-Lilly K.A."/>
            <person name="Fang X."/>
            <person name="Wynne J.W."/>
            <person name="Xiong Z."/>
            <person name="Baker M.L."/>
            <person name="Zhao W."/>
            <person name="Tachedjian M."/>
            <person name="Zhu Y."/>
            <person name="Zhou P."/>
            <person name="Jiang X."/>
            <person name="Ng J."/>
            <person name="Yang L."/>
            <person name="Wu L."/>
            <person name="Xiao J."/>
            <person name="Feng Y."/>
            <person name="Chen Y."/>
            <person name="Sun X."/>
            <person name="Zhang Y."/>
            <person name="Marsh G.A."/>
            <person name="Crameri G."/>
            <person name="Broder C.C."/>
            <person name="Frey K.G."/>
            <person name="Wang L.F."/>
            <person name="Wang J."/>
        </authorList>
    </citation>
    <scope>NUCLEOTIDE SEQUENCE [LARGE SCALE GENOMIC DNA]</scope>
</reference>
<proteinExistence type="predicted"/>
<dbReference type="Proteomes" id="UP000010556">
    <property type="component" value="Unassembled WGS sequence"/>
</dbReference>
<keyword evidence="2" id="KW-1185">Reference proteome</keyword>
<dbReference type="AlphaFoldDB" id="L5M648"/>
<accession>L5M648</accession>
<name>L5M648_MYODS</name>
<dbReference type="EMBL" id="KB103357">
    <property type="protein sequence ID" value="ELK34094.1"/>
    <property type="molecule type" value="Genomic_DNA"/>
</dbReference>
<evidence type="ECO:0000313" key="2">
    <source>
        <dbReference type="Proteomes" id="UP000010556"/>
    </source>
</evidence>
<evidence type="ECO:0000313" key="1">
    <source>
        <dbReference type="EMBL" id="ELK34094.1"/>
    </source>
</evidence>
<protein>
    <submittedName>
        <fullName evidence="1">Uncharacterized protein</fullName>
    </submittedName>
</protein>